<evidence type="ECO:0000256" key="1">
    <source>
        <dbReference type="ARBA" id="ARBA00022741"/>
    </source>
</evidence>
<dbReference type="InterPro" id="IPR013767">
    <property type="entry name" value="PAS_fold"/>
</dbReference>
<gene>
    <name evidence="7" type="ORF">EIO64_02430</name>
</gene>
<dbReference type="PROSITE" id="PS00688">
    <property type="entry name" value="SIGMA54_INTERACT_3"/>
    <property type="match status" value="1"/>
</dbReference>
<keyword evidence="4" id="KW-0804">Transcription</keyword>
<dbReference type="GO" id="GO:0005524">
    <property type="term" value="F:ATP binding"/>
    <property type="evidence" value="ECO:0007669"/>
    <property type="project" value="UniProtKB-KW"/>
</dbReference>
<dbReference type="GO" id="GO:0006355">
    <property type="term" value="P:regulation of DNA-templated transcription"/>
    <property type="evidence" value="ECO:0007669"/>
    <property type="project" value="InterPro"/>
</dbReference>
<dbReference type="Gene3D" id="3.30.450.20">
    <property type="entry name" value="PAS domain"/>
    <property type="match status" value="1"/>
</dbReference>
<dbReference type="InterPro" id="IPR002078">
    <property type="entry name" value="Sigma_54_int"/>
</dbReference>
<dbReference type="PROSITE" id="PS50045">
    <property type="entry name" value="SIGMA54_INTERACT_4"/>
    <property type="match status" value="1"/>
</dbReference>
<accession>A0A4D7AXF9</accession>
<dbReference type="EMBL" id="CP034413">
    <property type="protein sequence ID" value="QCI58222.1"/>
    <property type="molecule type" value="Genomic_DNA"/>
</dbReference>
<dbReference type="SUPFAM" id="SSF55785">
    <property type="entry name" value="PYP-like sensor domain (PAS domain)"/>
    <property type="match status" value="1"/>
</dbReference>
<dbReference type="InterPro" id="IPR058031">
    <property type="entry name" value="AAA_lid_NorR"/>
</dbReference>
<keyword evidence="1" id="KW-0547">Nucleotide-binding</keyword>
<name>A0A4D7AXF9_9FIRM</name>
<dbReference type="Pfam" id="PF25601">
    <property type="entry name" value="AAA_lid_14"/>
    <property type="match status" value="1"/>
</dbReference>
<evidence type="ECO:0000256" key="5">
    <source>
        <dbReference type="SAM" id="MobiDB-lite"/>
    </source>
</evidence>
<evidence type="ECO:0000256" key="4">
    <source>
        <dbReference type="ARBA" id="ARBA00023163"/>
    </source>
</evidence>
<dbReference type="InterPro" id="IPR000014">
    <property type="entry name" value="PAS"/>
</dbReference>
<dbReference type="FunFam" id="3.40.50.300:FF:000006">
    <property type="entry name" value="DNA-binding transcriptional regulator NtrC"/>
    <property type="match status" value="1"/>
</dbReference>
<dbReference type="InterPro" id="IPR036388">
    <property type="entry name" value="WH-like_DNA-bd_sf"/>
</dbReference>
<dbReference type="SUPFAM" id="SSF52540">
    <property type="entry name" value="P-loop containing nucleoside triphosphate hydrolases"/>
    <property type="match status" value="1"/>
</dbReference>
<dbReference type="InterPro" id="IPR025662">
    <property type="entry name" value="Sigma_54_int_dom_ATP-bd_1"/>
</dbReference>
<dbReference type="Gene3D" id="1.10.10.10">
    <property type="entry name" value="Winged helix-like DNA-binding domain superfamily/Winged helix DNA-binding domain"/>
    <property type="match status" value="1"/>
</dbReference>
<evidence type="ECO:0000256" key="3">
    <source>
        <dbReference type="ARBA" id="ARBA00023015"/>
    </source>
</evidence>
<protein>
    <submittedName>
        <fullName evidence="7">Sigma 54-interacting transcriptional regulator</fullName>
    </submittedName>
</protein>
<dbReference type="SMART" id="SM00382">
    <property type="entry name" value="AAA"/>
    <property type="match status" value="1"/>
</dbReference>
<dbReference type="Pfam" id="PF00989">
    <property type="entry name" value="PAS"/>
    <property type="match status" value="1"/>
</dbReference>
<reference evidence="8" key="1">
    <citation type="submission" date="2018-12" db="EMBL/GenBank/DDBJ databases">
        <title>Dusodibacter welbiota gen. nov., sp. nov., isolated from human faeces and emended description of the Oscillibacter genus.</title>
        <authorList>
            <person name="Le Roy T."/>
            <person name="Van der Smissen P."/>
            <person name="Delzenne N."/>
            <person name="Muccioli G."/>
            <person name="Collet J.F."/>
            <person name="Cani P.D."/>
        </authorList>
    </citation>
    <scope>NUCLEOTIDE SEQUENCE [LARGE SCALE GENOMIC DNA]</scope>
    <source>
        <strain evidence="8">J115</strain>
    </source>
</reference>
<dbReference type="Pfam" id="PF00158">
    <property type="entry name" value="Sigma54_activat"/>
    <property type="match status" value="1"/>
</dbReference>
<keyword evidence="3" id="KW-0805">Transcription regulation</keyword>
<sequence length="690" mass="77492">MVNWEVSCVEKKAISIIALDPRAARSYGRDVEGLFGEVADVSVFSVMDGSAMGMLPHADLFAASTDAFGSPEELARHVPIDSQTMAVQASFRWQELRRLKELPAGSRVLFVNMTETMAREAIAQLEQFGITHVHWIPFYPGAELPGDVHIAVTPDEMRYVPEEIETKIDVGQRACTSGMMIEIALRLGLEHLLETEKFQTYFQSIATSNYSFDQMFARSIRLESQFHILMETLEDGVVGVNERGEVFACNRHAEEITRTSADLVMGKPASQVFPYLPFSKCLQERERLPAKIIRLNGINVSAEVVPVMRQRACIGAFAILQRFNDVEARQSQLRNQLLHKGYRAKYGFEDVIGESDAIQKAKEVLRRMAVSESPILLIGETGTGKELFAHAVHRASRRRNGPFVAINVAAFPENLLESELFGYEEGAFTGAKKGGRLGLLEISHQGTLFLDEVEGMSPALQVKLLRVLQEREIMRVGGTSIIPIDVRIVAATNESLERKVAEGTFRRDLYYRLSTLPIVIPPLSERGDDLFLILEQFQKELGGSFRLTPQVRGFLKSYSWPGNIRELRNVVEYFLYTGHDPITMEDLPPTVFHRAPQAPIRQLPETPQQPSSDVFRFVLEQLYQASEARQPIGRERLLQLARDAFVPTSQQEIRSILAQMADQGLVRVSRGRGGSQLTPEGRQLYETGRI</sequence>
<dbReference type="CDD" id="cd00009">
    <property type="entry name" value="AAA"/>
    <property type="match status" value="1"/>
</dbReference>
<dbReference type="Gene3D" id="3.40.50.300">
    <property type="entry name" value="P-loop containing nucleotide triphosphate hydrolases"/>
    <property type="match status" value="1"/>
</dbReference>
<keyword evidence="8" id="KW-1185">Reference proteome</keyword>
<dbReference type="InterPro" id="IPR025944">
    <property type="entry name" value="Sigma_54_int_dom_CS"/>
</dbReference>
<evidence type="ECO:0000313" key="8">
    <source>
        <dbReference type="Proteomes" id="UP000298642"/>
    </source>
</evidence>
<dbReference type="InterPro" id="IPR035965">
    <property type="entry name" value="PAS-like_dom_sf"/>
</dbReference>
<dbReference type="AlphaFoldDB" id="A0A4D7AXF9"/>
<dbReference type="InterPro" id="IPR003593">
    <property type="entry name" value="AAA+_ATPase"/>
</dbReference>
<evidence type="ECO:0000259" key="6">
    <source>
        <dbReference type="PROSITE" id="PS50045"/>
    </source>
</evidence>
<dbReference type="KEGG" id="obj:EIO64_02430"/>
<dbReference type="PANTHER" id="PTHR32071">
    <property type="entry name" value="TRANSCRIPTIONAL REGULATORY PROTEIN"/>
    <property type="match status" value="1"/>
</dbReference>
<evidence type="ECO:0000313" key="7">
    <source>
        <dbReference type="EMBL" id="QCI58222.1"/>
    </source>
</evidence>
<dbReference type="PROSITE" id="PS00675">
    <property type="entry name" value="SIGMA54_INTERACT_1"/>
    <property type="match status" value="1"/>
</dbReference>
<dbReference type="PANTHER" id="PTHR32071:SF57">
    <property type="entry name" value="C4-DICARBOXYLATE TRANSPORT TRANSCRIPTIONAL REGULATORY PROTEIN DCTD"/>
    <property type="match status" value="1"/>
</dbReference>
<dbReference type="SMART" id="SM00091">
    <property type="entry name" value="PAS"/>
    <property type="match status" value="1"/>
</dbReference>
<organism evidence="7 8">
    <name type="scientific">Dysosmobacter welbionis</name>
    <dbReference type="NCBI Taxonomy" id="2093857"/>
    <lineage>
        <taxon>Bacteria</taxon>
        <taxon>Bacillati</taxon>
        <taxon>Bacillota</taxon>
        <taxon>Clostridia</taxon>
        <taxon>Eubacteriales</taxon>
        <taxon>Oscillospiraceae</taxon>
        <taxon>Dysosmobacter</taxon>
    </lineage>
</organism>
<dbReference type="Proteomes" id="UP000298642">
    <property type="component" value="Chromosome"/>
</dbReference>
<dbReference type="Gene3D" id="1.10.8.60">
    <property type="match status" value="1"/>
</dbReference>
<dbReference type="InterPro" id="IPR027417">
    <property type="entry name" value="P-loop_NTPase"/>
</dbReference>
<evidence type="ECO:0000256" key="2">
    <source>
        <dbReference type="ARBA" id="ARBA00022840"/>
    </source>
</evidence>
<keyword evidence="2" id="KW-0067">ATP-binding</keyword>
<proteinExistence type="predicted"/>
<feature type="region of interest" description="Disordered" evidence="5">
    <location>
        <begin position="670"/>
        <end position="690"/>
    </location>
</feature>
<feature type="domain" description="Sigma-54 factor interaction" evidence="6">
    <location>
        <begin position="351"/>
        <end position="576"/>
    </location>
</feature>